<dbReference type="KEGG" id="jre:108979349"/>
<accession>A0A2I4DEI2</accession>
<dbReference type="GO" id="GO:0031012">
    <property type="term" value="C:extracellular matrix"/>
    <property type="evidence" value="ECO:0000318"/>
    <property type="project" value="GO_Central"/>
</dbReference>
<dbReference type="PRINTS" id="PR00325">
    <property type="entry name" value="GERMIN"/>
</dbReference>
<dbReference type="Pfam" id="PF00190">
    <property type="entry name" value="Cupin_1"/>
    <property type="match status" value="1"/>
</dbReference>
<keyword evidence="12" id="KW-1185">Reference proteome</keyword>
<dbReference type="SMART" id="SM00835">
    <property type="entry name" value="Cupin_1"/>
    <property type="match status" value="1"/>
</dbReference>
<evidence type="ECO:0000256" key="2">
    <source>
        <dbReference type="ARBA" id="ARBA00007456"/>
    </source>
</evidence>
<keyword evidence="10 11" id="KW-0464">Manganese</keyword>
<dbReference type="InterPro" id="IPR019780">
    <property type="entry name" value="Germin_Mn-BS"/>
</dbReference>
<evidence type="ECO:0000256" key="4">
    <source>
        <dbReference type="ARBA" id="ARBA00022525"/>
    </source>
</evidence>
<proteinExistence type="inferred from homology"/>
<reference evidence="13" key="1">
    <citation type="submission" date="2025-08" db="UniProtKB">
        <authorList>
            <consortium name="RefSeq"/>
        </authorList>
    </citation>
    <scope>IDENTIFICATION</scope>
    <source>
        <tissue evidence="13">Leaves</tissue>
    </source>
</reference>
<dbReference type="CDD" id="cd02241">
    <property type="entry name" value="cupin_OxOx"/>
    <property type="match status" value="1"/>
</dbReference>
<dbReference type="PROSITE" id="PS00725">
    <property type="entry name" value="GERMIN"/>
    <property type="match status" value="1"/>
</dbReference>
<keyword evidence="3 11" id="KW-0052">Apoplast</keyword>
<comment type="similarity">
    <text evidence="2 11">Belongs to the germin family.</text>
</comment>
<sequence length="229" mass="24295">MLSFHAMNVTPKLVLVRMISPVLIFIIFSLLLISSSHAAVQDFCVADFTAPESPAGYACKKPADVTVDDFIFSGFRVPGNTSNFIKTGVITAFAAQFPGVNGLGISMLRADVEVGGVVPLHTHPGGSEVLHVVKGKMLAGFISTDNKVYIKTLEKGDIMVFPQGLLHFSLNAGRSPVLLFVSFSSANPGFQLVPNALFQSDLPTEVIAATTFLDTAQIKKLKAILGGTG</sequence>
<keyword evidence="6" id="KW-0732">Signal</keyword>
<dbReference type="Proteomes" id="UP000235220">
    <property type="component" value="Chromosome 10"/>
</dbReference>
<evidence type="ECO:0000256" key="5">
    <source>
        <dbReference type="ARBA" id="ARBA00022723"/>
    </source>
</evidence>
<dbReference type="GO" id="GO:0030145">
    <property type="term" value="F:manganese ion binding"/>
    <property type="evidence" value="ECO:0007669"/>
    <property type="project" value="UniProtKB-UniRule"/>
</dbReference>
<keyword evidence="5 11" id="KW-0479">Metal-binding</keyword>
<evidence type="ECO:0000256" key="10">
    <source>
        <dbReference type="ARBA" id="ARBA00023211"/>
    </source>
</evidence>
<dbReference type="SUPFAM" id="SSF51182">
    <property type="entry name" value="RmlC-like cupins"/>
    <property type="match status" value="1"/>
</dbReference>
<evidence type="ECO:0000313" key="12">
    <source>
        <dbReference type="Proteomes" id="UP000235220"/>
    </source>
</evidence>
<dbReference type="GeneID" id="108979349"/>
<dbReference type="InterPro" id="IPR006045">
    <property type="entry name" value="Cupin_1"/>
</dbReference>
<name>A0A2I4DEI2_JUGRE</name>
<protein>
    <recommendedName>
        <fullName evidence="11">Germin-like protein</fullName>
    </recommendedName>
</protein>
<dbReference type="InterPro" id="IPR011051">
    <property type="entry name" value="RmlC_Cupin_sf"/>
</dbReference>
<keyword evidence="9" id="KW-0325">Glycoprotein</keyword>
<keyword evidence="7" id="KW-1015">Disulfide bond</keyword>
<evidence type="ECO:0000256" key="11">
    <source>
        <dbReference type="RuleBase" id="RU366015"/>
    </source>
</evidence>
<dbReference type="GO" id="GO:0048046">
    <property type="term" value="C:apoplast"/>
    <property type="evidence" value="ECO:0007669"/>
    <property type="project" value="UniProtKB-SubCell"/>
</dbReference>
<dbReference type="InterPro" id="IPR014710">
    <property type="entry name" value="RmlC-like_jellyroll"/>
</dbReference>
<keyword evidence="8" id="KW-0675">Receptor</keyword>
<evidence type="ECO:0000256" key="1">
    <source>
        <dbReference type="ARBA" id="ARBA00004271"/>
    </source>
</evidence>
<gene>
    <name evidence="13" type="primary">LOC108979349</name>
</gene>
<dbReference type="FunFam" id="2.60.120.10:FF:000047">
    <property type="entry name" value="Auxin-binding protein ABP19a"/>
    <property type="match status" value="1"/>
</dbReference>
<evidence type="ECO:0000256" key="8">
    <source>
        <dbReference type="ARBA" id="ARBA00023170"/>
    </source>
</evidence>
<dbReference type="InterPro" id="IPR001929">
    <property type="entry name" value="Germin"/>
</dbReference>
<dbReference type="Gramene" id="Jr10_18010_p1">
    <property type="protein sequence ID" value="cds.Jr10_18010_p1"/>
    <property type="gene ID" value="Jr10_18010"/>
</dbReference>
<comment type="subcellular location">
    <subcellularLocation>
        <location evidence="1 11">Secreted</location>
        <location evidence="1 11">Extracellular space</location>
        <location evidence="1 11">Apoplast</location>
    </subcellularLocation>
</comment>
<evidence type="ECO:0000256" key="7">
    <source>
        <dbReference type="ARBA" id="ARBA00023157"/>
    </source>
</evidence>
<evidence type="ECO:0000256" key="9">
    <source>
        <dbReference type="ARBA" id="ARBA00023180"/>
    </source>
</evidence>
<evidence type="ECO:0000313" key="13">
    <source>
        <dbReference type="RefSeq" id="XP_018805553.1"/>
    </source>
</evidence>
<dbReference type="AlphaFoldDB" id="A0A2I4DEI2"/>
<evidence type="ECO:0000256" key="6">
    <source>
        <dbReference type="ARBA" id="ARBA00022729"/>
    </source>
</evidence>
<dbReference type="OrthoDB" id="1921208at2759"/>
<keyword evidence="4 11" id="KW-0964">Secreted</keyword>
<evidence type="ECO:0000256" key="3">
    <source>
        <dbReference type="ARBA" id="ARBA00022523"/>
    </source>
</evidence>
<dbReference type="RefSeq" id="XP_018805553.1">
    <property type="nucleotide sequence ID" value="XM_018950008.2"/>
</dbReference>
<organism evidence="12 13">
    <name type="scientific">Juglans regia</name>
    <name type="common">English walnut</name>
    <dbReference type="NCBI Taxonomy" id="51240"/>
    <lineage>
        <taxon>Eukaryota</taxon>
        <taxon>Viridiplantae</taxon>
        <taxon>Streptophyta</taxon>
        <taxon>Embryophyta</taxon>
        <taxon>Tracheophyta</taxon>
        <taxon>Spermatophyta</taxon>
        <taxon>Magnoliopsida</taxon>
        <taxon>eudicotyledons</taxon>
        <taxon>Gunneridae</taxon>
        <taxon>Pentapetalae</taxon>
        <taxon>rosids</taxon>
        <taxon>fabids</taxon>
        <taxon>Fagales</taxon>
        <taxon>Juglandaceae</taxon>
        <taxon>Juglans</taxon>
    </lineage>
</organism>
<dbReference type="Gene3D" id="2.60.120.10">
    <property type="entry name" value="Jelly Rolls"/>
    <property type="match status" value="1"/>
</dbReference>
<dbReference type="PANTHER" id="PTHR31238">
    <property type="entry name" value="GERMIN-LIKE PROTEIN SUBFAMILY 3 MEMBER 3"/>
    <property type="match status" value="1"/>
</dbReference>